<dbReference type="SUPFAM" id="SSF56112">
    <property type="entry name" value="Protein kinase-like (PK-like)"/>
    <property type="match status" value="1"/>
</dbReference>
<dbReference type="Proteomes" id="UP000267251">
    <property type="component" value="Unassembled WGS sequence"/>
</dbReference>
<protein>
    <recommendedName>
        <fullName evidence="3">Protein kinase domain-containing protein</fullName>
    </recommendedName>
</protein>
<dbReference type="InterPro" id="IPR000719">
    <property type="entry name" value="Prot_kinase_dom"/>
</dbReference>
<dbReference type="PANTHER" id="PTHR24359">
    <property type="entry name" value="SERINE/THREONINE-PROTEIN KINASE SBK1"/>
    <property type="match status" value="1"/>
</dbReference>
<keyword evidence="5" id="KW-1185">Reference proteome</keyword>
<dbReference type="GO" id="GO:0005524">
    <property type="term" value="F:ATP binding"/>
    <property type="evidence" value="ECO:0007669"/>
    <property type="project" value="InterPro"/>
</dbReference>
<feature type="region of interest" description="Disordered" evidence="1">
    <location>
        <begin position="45"/>
        <end position="69"/>
    </location>
</feature>
<feature type="signal peptide" evidence="2">
    <location>
        <begin position="1"/>
        <end position="41"/>
    </location>
</feature>
<dbReference type="Pfam" id="PF00069">
    <property type="entry name" value="Pkinase"/>
    <property type="match status" value="1"/>
</dbReference>
<evidence type="ECO:0000313" key="4">
    <source>
        <dbReference type="EMBL" id="RKP12271.1"/>
    </source>
</evidence>
<gene>
    <name evidence="4" type="ORF">BJ684DRAFT_17225</name>
</gene>
<accession>A0A4P9Y2J0</accession>
<sequence>MRIPLNFASTSDPSNFPGNPWSLVLSLLLFIFIISNPLVSAAPSAQPSSDAKCPKAPFPEPGKNRVKPYLPQPNHKLTDVEWGYCASLAVKDAFNVLYLLTSRSYSSRPYTKSLGKVDMKAMSHAFMQPLFKYSSITTDERKITDPSGHSAHIVSATSKITKYHNIKAKLISKSSENFYTARDFEDEVLNHVRAFAVSSNIVARPLDFVIEDTKNWILALPTYDGDLSMLLGSDDGFKKHISGWKADGTLPEVIAHDLMYDLIKGLAAIDAAGVHHRDLHEKNILFTAPEKKPTSKGKKVLPELPKLVLTDFGSSVNQNDEDFSTTHHRMGSYHATPPEAYQKGSKKGIPGHHKHYDSYSIAGILFRLVLKPRKGHSRFISPSRTKATDKASLGLSEPLQHMFRDVLFSDNRSKITYSIFMRDYVTPWHESMIRGERDDPVDKVVRMIKKVWHPWSDTGKYDGRTVDWWCRAAEEMPKGIYFEG</sequence>
<dbReference type="EMBL" id="KZ988401">
    <property type="protein sequence ID" value="RKP12271.1"/>
    <property type="molecule type" value="Genomic_DNA"/>
</dbReference>
<dbReference type="AlphaFoldDB" id="A0A4P9Y2J0"/>
<dbReference type="InterPro" id="IPR011009">
    <property type="entry name" value="Kinase-like_dom_sf"/>
</dbReference>
<feature type="domain" description="Protein kinase" evidence="3">
    <location>
        <begin position="139"/>
        <end position="432"/>
    </location>
</feature>
<dbReference type="GO" id="GO:0004674">
    <property type="term" value="F:protein serine/threonine kinase activity"/>
    <property type="evidence" value="ECO:0007669"/>
    <property type="project" value="TreeGrafter"/>
</dbReference>
<dbReference type="SMART" id="SM00220">
    <property type="entry name" value="S_TKc"/>
    <property type="match status" value="1"/>
</dbReference>
<dbReference type="PROSITE" id="PS50011">
    <property type="entry name" value="PROTEIN_KINASE_DOM"/>
    <property type="match status" value="1"/>
</dbReference>
<evidence type="ECO:0000256" key="1">
    <source>
        <dbReference type="SAM" id="MobiDB-lite"/>
    </source>
</evidence>
<dbReference type="Gene3D" id="1.10.510.10">
    <property type="entry name" value="Transferase(Phosphotransferase) domain 1"/>
    <property type="match status" value="1"/>
</dbReference>
<evidence type="ECO:0000259" key="3">
    <source>
        <dbReference type="PROSITE" id="PS50011"/>
    </source>
</evidence>
<evidence type="ECO:0000256" key="2">
    <source>
        <dbReference type="SAM" id="SignalP"/>
    </source>
</evidence>
<proteinExistence type="predicted"/>
<feature type="chain" id="PRO_5020509064" description="Protein kinase domain-containing protein" evidence="2">
    <location>
        <begin position="42"/>
        <end position="484"/>
    </location>
</feature>
<keyword evidence="2" id="KW-0732">Signal</keyword>
<reference evidence="5" key="1">
    <citation type="journal article" date="2018" name="Nat. Microbiol.">
        <title>Leveraging single-cell genomics to expand the fungal tree of life.</title>
        <authorList>
            <person name="Ahrendt S.R."/>
            <person name="Quandt C.A."/>
            <person name="Ciobanu D."/>
            <person name="Clum A."/>
            <person name="Salamov A."/>
            <person name="Andreopoulos B."/>
            <person name="Cheng J.F."/>
            <person name="Woyke T."/>
            <person name="Pelin A."/>
            <person name="Henrissat B."/>
            <person name="Reynolds N.K."/>
            <person name="Benny G.L."/>
            <person name="Smith M.E."/>
            <person name="James T.Y."/>
            <person name="Grigoriev I.V."/>
        </authorList>
    </citation>
    <scope>NUCLEOTIDE SEQUENCE [LARGE SCALE GENOMIC DNA]</scope>
</reference>
<name>A0A4P9Y2J0_9FUNG</name>
<organism evidence="4 5">
    <name type="scientific">Piptocephalis cylindrospora</name>
    <dbReference type="NCBI Taxonomy" id="1907219"/>
    <lineage>
        <taxon>Eukaryota</taxon>
        <taxon>Fungi</taxon>
        <taxon>Fungi incertae sedis</taxon>
        <taxon>Zoopagomycota</taxon>
        <taxon>Zoopagomycotina</taxon>
        <taxon>Zoopagomycetes</taxon>
        <taxon>Zoopagales</taxon>
        <taxon>Piptocephalidaceae</taxon>
        <taxon>Piptocephalis</taxon>
    </lineage>
</organism>
<dbReference type="PANTHER" id="PTHR24359:SF1">
    <property type="entry name" value="INHIBITOR OF NUCLEAR FACTOR KAPPA-B KINASE EPSILON SUBUNIT HOMOLOG 1-RELATED"/>
    <property type="match status" value="1"/>
</dbReference>
<evidence type="ECO:0000313" key="5">
    <source>
        <dbReference type="Proteomes" id="UP000267251"/>
    </source>
</evidence>